<evidence type="ECO:0000313" key="3">
    <source>
        <dbReference type="WBParaSite" id="maker-uti_cns_0002422-snap-gene-0.2-mRNA-1"/>
    </source>
</evidence>
<dbReference type="NCBIfam" id="TIGR01571">
    <property type="entry name" value="A_thal_Cys_rich"/>
    <property type="match status" value="1"/>
</dbReference>
<dbReference type="Proteomes" id="UP000095280">
    <property type="component" value="Unplaced"/>
</dbReference>
<dbReference type="WBParaSite" id="maker-uti_cns_0002422-snap-gene-0.2-mRNA-1">
    <property type="protein sequence ID" value="maker-uti_cns_0002422-snap-gene-0.2-mRNA-1"/>
    <property type="gene ID" value="maker-uti_cns_0002422-snap-gene-0.2"/>
</dbReference>
<evidence type="ECO:0000256" key="1">
    <source>
        <dbReference type="ARBA" id="ARBA00009024"/>
    </source>
</evidence>
<keyword evidence="2" id="KW-1185">Reference proteome</keyword>
<organism evidence="2 3">
    <name type="scientific">Macrostomum lignano</name>
    <dbReference type="NCBI Taxonomy" id="282301"/>
    <lineage>
        <taxon>Eukaryota</taxon>
        <taxon>Metazoa</taxon>
        <taxon>Spiralia</taxon>
        <taxon>Lophotrochozoa</taxon>
        <taxon>Platyhelminthes</taxon>
        <taxon>Rhabditophora</taxon>
        <taxon>Macrostomorpha</taxon>
        <taxon>Macrostomida</taxon>
        <taxon>Macrostomidae</taxon>
        <taxon>Macrostomum</taxon>
    </lineage>
</organism>
<proteinExistence type="inferred from homology"/>
<protein>
    <submittedName>
        <fullName evidence="3">PLAC8 family protein</fullName>
    </submittedName>
</protein>
<dbReference type="AlphaFoldDB" id="A0A1I8GM92"/>
<accession>A0A1I8GM92</accession>
<name>A0A1I8GM92_9PLAT</name>
<dbReference type="PANTHER" id="PTHR15907">
    <property type="entry name" value="DUF614 FAMILY PROTEIN-RELATED"/>
    <property type="match status" value="1"/>
</dbReference>
<dbReference type="InterPro" id="IPR006461">
    <property type="entry name" value="PLAC_motif_containing"/>
</dbReference>
<dbReference type="Pfam" id="PF04749">
    <property type="entry name" value="PLAC8"/>
    <property type="match status" value="1"/>
</dbReference>
<sequence length="175" mass="19440">TSGCKYSRQLFLKGDELQQGGDMSYQPSYAYSNPVLTQPQPQQMQMNSQVNITMSTTDQSKKFDHPRDWTSGLCGCCEDFSSCCCIWLCGPCYLCCCLSERMGESCCTPVCLSCAHPGMFLPVLLYRTKLRSKYNIRGSAIDDCCCAMCCSACTACQIKRELDYIERSTGLAAFA</sequence>
<comment type="similarity">
    <text evidence="1">Belongs to the cornifelin family.</text>
</comment>
<evidence type="ECO:0000313" key="2">
    <source>
        <dbReference type="Proteomes" id="UP000095280"/>
    </source>
</evidence>
<reference evidence="3" key="1">
    <citation type="submission" date="2016-11" db="UniProtKB">
        <authorList>
            <consortium name="WormBaseParasite"/>
        </authorList>
    </citation>
    <scope>IDENTIFICATION</scope>
</reference>